<dbReference type="SUPFAM" id="SSF53623">
    <property type="entry name" value="MurD-like peptide ligases, catalytic domain"/>
    <property type="match status" value="1"/>
</dbReference>
<evidence type="ECO:0000256" key="3">
    <source>
        <dbReference type="ARBA" id="ARBA00022723"/>
    </source>
</evidence>
<dbReference type="GO" id="GO:0005739">
    <property type="term" value="C:mitochondrion"/>
    <property type="evidence" value="ECO:0007669"/>
    <property type="project" value="TreeGrafter"/>
</dbReference>
<gene>
    <name evidence="8" type="ORF">JVT61DRAFT_1196</name>
</gene>
<keyword evidence="2 8" id="KW-0436">Ligase</keyword>
<evidence type="ECO:0000259" key="7">
    <source>
        <dbReference type="Pfam" id="PF08245"/>
    </source>
</evidence>
<name>A0A8I2YS33_9AGAM</name>
<feature type="domain" description="Mur ligase central" evidence="7">
    <location>
        <begin position="27"/>
        <end position="268"/>
    </location>
</feature>
<evidence type="ECO:0000313" key="9">
    <source>
        <dbReference type="Proteomes" id="UP000683000"/>
    </source>
</evidence>
<evidence type="ECO:0000256" key="5">
    <source>
        <dbReference type="ARBA" id="ARBA00022840"/>
    </source>
</evidence>
<dbReference type="PROSITE" id="PS01012">
    <property type="entry name" value="FOLYLPOLYGLU_SYNT_2"/>
    <property type="match status" value="1"/>
</dbReference>
<evidence type="ECO:0000313" key="8">
    <source>
        <dbReference type="EMBL" id="KAG6377144.1"/>
    </source>
</evidence>
<dbReference type="NCBIfam" id="TIGR01499">
    <property type="entry name" value="folC"/>
    <property type="match status" value="1"/>
</dbReference>
<dbReference type="GO" id="GO:0005829">
    <property type="term" value="C:cytosol"/>
    <property type="evidence" value="ECO:0007669"/>
    <property type="project" value="TreeGrafter"/>
</dbReference>
<dbReference type="UniPathway" id="UPA00850"/>
<dbReference type="InterPro" id="IPR018109">
    <property type="entry name" value="Folylpolyglutamate_synth_CS"/>
</dbReference>
<dbReference type="InterPro" id="IPR036615">
    <property type="entry name" value="Mur_ligase_C_dom_sf"/>
</dbReference>
<keyword evidence="6" id="KW-0460">Magnesium</keyword>
<sequence>MSIHLGLERVRRLATHLDRFKRPTIHVAGTNGKGSVTNLIASILRASGLSVGTFNSPHLVSVHDAVLINGKPVSPSIYDHARSLVIAADHHLDTAATPFELLTLTALQIFEDAKLDIVVIEVGMGGQDDATNVVPDDCILVSVLTSVDLDHQKFLGDTIESITEHKARIARSGKPFVLGPQKHPIVEAAARHIVESPGIRGHFIIISTPVRPLQQGEEYHFSPSERPFVPPPGRLIEFDSTQFTSPIHARLPLHGTHQLDNLSLSLAVISTLLTHTSPRPTLDYLSHRITSESVRAGIEGVSWPGRLTFHTLPRPVTVGSTLDPSVVLVDGAHNAASAETLASYISELVDKLKPKSRLHITYIVALSHSPPKTPFDTLSRILLPHGSEGSIASVRVAALRFTSPEGMPWVTCVSPLEIRDTVQQVIPLGDEDMWTASNDLPVDSQLSRAFEWTEAGQTARTEECLVVVTGSLYLVADFYRLLRQLEE</sequence>
<keyword evidence="3" id="KW-0479">Metal-binding</keyword>
<comment type="caution">
    <text evidence="8">The sequence shown here is derived from an EMBL/GenBank/DDBJ whole genome shotgun (WGS) entry which is preliminary data.</text>
</comment>
<evidence type="ECO:0000256" key="4">
    <source>
        <dbReference type="ARBA" id="ARBA00022741"/>
    </source>
</evidence>
<evidence type="ECO:0000256" key="6">
    <source>
        <dbReference type="ARBA" id="ARBA00022842"/>
    </source>
</evidence>
<dbReference type="Gene3D" id="3.40.1190.10">
    <property type="entry name" value="Mur-like, catalytic domain"/>
    <property type="match status" value="1"/>
</dbReference>
<keyword evidence="9" id="KW-1185">Reference proteome</keyword>
<reference evidence="8" key="1">
    <citation type="submission" date="2021-03" db="EMBL/GenBank/DDBJ databases">
        <title>Evolutionary innovations through gain and loss of genes in the ectomycorrhizal Boletales.</title>
        <authorList>
            <person name="Wu G."/>
            <person name="Miyauchi S."/>
            <person name="Morin E."/>
            <person name="Yang Z.-L."/>
            <person name="Xu J."/>
            <person name="Martin F.M."/>
        </authorList>
    </citation>
    <scope>NUCLEOTIDE SEQUENCE</scope>
    <source>
        <strain evidence="8">BR01</strain>
    </source>
</reference>
<comment type="similarity">
    <text evidence="1">Belongs to the folylpolyglutamate synthase family.</text>
</comment>
<organism evidence="8 9">
    <name type="scientific">Boletus reticuloceps</name>
    <dbReference type="NCBI Taxonomy" id="495285"/>
    <lineage>
        <taxon>Eukaryota</taxon>
        <taxon>Fungi</taxon>
        <taxon>Dikarya</taxon>
        <taxon>Basidiomycota</taxon>
        <taxon>Agaricomycotina</taxon>
        <taxon>Agaricomycetes</taxon>
        <taxon>Agaricomycetidae</taxon>
        <taxon>Boletales</taxon>
        <taxon>Boletineae</taxon>
        <taxon>Boletaceae</taxon>
        <taxon>Boletoideae</taxon>
        <taxon>Boletus</taxon>
    </lineage>
</organism>
<evidence type="ECO:0000256" key="1">
    <source>
        <dbReference type="ARBA" id="ARBA00008276"/>
    </source>
</evidence>
<proteinExistence type="inferred from homology"/>
<dbReference type="GO" id="GO:0046872">
    <property type="term" value="F:metal ion binding"/>
    <property type="evidence" value="ECO:0007669"/>
    <property type="project" value="UniProtKB-KW"/>
</dbReference>
<dbReference type="Pfam" id="PF08245">
    <property type="entry name" value="Mur_ligase_M"/>
    <property type="match status" value="1"/>
</dbReference>
<dbReference type="GO" id="GO:0004326">
    <property type="term" value="F:tetrahydrofolylpolyglutamate synthase activity"/>
    <property type="evidence" value="ECO:0007669"/>
    <property type="project" value="InterPro"/>
</dbReference>
<dbReference type="InterPro" id="IPR001645">
    <property type="entry name" value="Folylpolyglutamate_synth"/>
</dbReference>
<dbReference type="GO" id="GO:0008841">
    <property type="term" value="F:dihydrofolate synthase activity"/>
    <property type="evidence" value="ECO:0007669"/>
    <property type="project" value="TreeGrafter"/>
</dbReference>
<dbReference type="EMBL" id="JAGFBS010000010">
    <property type="protein sequence ID" value="KAG6377144.1"/>
    <property type="molecule type" value="Genomic_DNA"/>
</dbReference>
<evidence type="ECO:0000256" key="2">
    <source>
        <dbReference type="ARBA" id="ARBA00022598"/>
    </source>
</evidence>
<dbReference type="PANTHER" id="PTHR11136:SF0">
    <property type="entry name" value="DIHYDROFOLATE SYNTHETASE-RELATED"/>
    <property type="match status" value="1"/>
</dbReference>
<dbReference type="PROSITE" id="PS01011">
    <property type="entry name" value="FOLYLPOLYGLU_SYNT_1"/>
    <property type="match status" value="1"/>
</dbReference>
<dbReference type="OrthoDB" id="5212574at2759"/>
<dbReference type="GO" id="GO:0005524">
    <property type="term" value="F:ATP binding"/>
    <property type="evidence" value="ECO:0007669"/>
    <property type="project" value="UniProtKB-KW"/>
</dbReference>
<protein>
    <submittedName>
        <fullName evidence="8">Mur ligase</fullName>
    </submittedName>
</protein>
<keyword evidence="5" id="KW-0067">ATP-binding</keyword>
<dbReference type="Gene3D" id="3.90.190.20">
    <property type="entry name" value="Mur ligase, C-terminal domain"/>
    <property type="match status" value="1"/>
</dbReference>
<dbReference type="InterPro" id="IPR013221">
    <property type="entry name" value="Mur_ligase_cen"/>
</dbReference>
<dbReference type="SUPFAM" id="SSF53244">
    <property type="entry name" value="MurD-like peptide ligases, peptide-binding domain"/>
    <property type="match status" value="1"/>
</dbReference>
<keyword evidence="4" id="KW-0547">Nucleotide-binding</keyword>
<dbReference type="PANTHER" id="PTHR11136">
    <property type="entry name" value="FOLYLPOLYGLUTAMATE SYNTHASE-RELATED"/>
    <property type="match status" value="1"/>
</dbReference>
<dbReference type="AlphaFoldDB" id="A0A8I2YS33"/>
<dbReference type="Proteomes" id="UP000683000">
    <property type="component" value="Unassembled WGS sequence"/>
</dbReference>
<accession>A0A8I2YS33</accession>
<dbReference type="InterPro" id="IPR036565">
    <property type="entry name" value="Mur-like_cat_sf"/>
</dbReference>